<dbReference type="InterPro" id="IPR050950">
    <property type="entry name" value="HTH-type_LysR_regulators"/>
</dbReference>
<dbReference type="InterPro" id="IPR036390">
    <property type="entry name" value="WH_DNA-bd_sf"/>
</dbReference>
<dbReference type="Gene3D" id="1.10.10.10">
    <property type="entry name" value="Winged helix-like DNA-binding domain superfamily/Winged helix DNA-binding domain"/>
    <property type="match status" value="1"/>
</dbReference>
<comment type="caution">
    <text evidence="6">The sequence shown here is derived from an EMBL/GenBank/DDBJ whole genome shotgun (WGS) entry which is preliminary data.</text>
</comment>
<dbReference type="PRINTS" id="PR00039">
    <property type="entry name" value="HTHLYSR"/>
</dbReference>
<name>A0A494XHN7_9BURK</name>
<dbReference type="GO" id="GO:0003677">
    <property type="term" value="F:DNA binding"/>
    <property type="evidence" value="ECO:0007669"/>
    <property type="project" value="UniProtKB-KW"/>
</dbReference>
<dbReference type="RefSeq" id="WP_121089817.1">
    <property type="nucleotide sequence ID" value="NZ_RBZU01000013.1"/>
</dbReference>
<dbReference type="SUPFAM" id="SSF53850">
    <property type="entry name" value="Periplasmic binding protein-like II"/>
    <property type="match status" value="1"/>
</dbReference>
<sequence length="305" mass="34314">MKIHQLRALVAVSAQGSINGAAKALHVTQPAITKAIRELENEFGVQLLERNQWGVIPTPEGATLLDRARTVVREIERAQEDMSHLKGAREGKLAIGVTPIVGTAGLAEAYIAFRKRWPRVSVEFRELGFHQMSEQLRNRTLDLAFSAFTKPLTETGGVEELFTLDTVFVTRATSRFANARSLDALREAEWIHTDVTEGYPTFIREMFTRAGVVPPDQITRCTSFALFYSLTINTDSVFGWTWHSLRETELGRTFVPLQLPVTPLPLRLYLLTPPELQLTRPARDFLDAILEHRAMTTHNPTRVLA</sequence>
<dbReference type="EMBL" id="RBZU01000013">
    <property type="protein sequence ID" value="RKP47053.1"/>
    <property type="molecule type" value="Genomic_DNA"/>
</dbReference>
<keyword evidence="2" id="KW-0805">Transcription regulation</keyword>
<evidence type="ECO:0000256" key="4">
    <source>
        <dbReference type="ARBA" id="ARBA00023163"/>
    </source>
</evidence>
<dbReference type="PROSITE" id="PS50931">
    <property type="entry name" value="HTH_LYSR"/>
    <property type="match status" value="1"/>
</dbReference>
<evidence type="ECO:0000256" key="3">
    <source>
        <dbReference type="ARBA" id="ARBA00023125"/>
    </source>
</evidence>
<dbReference type="SUPFAM" id="SSF46785">
    <property type="entry name" value="Winged helix' DNA-binding domain"/>
    <property type="match status" value="1"/>
</dbReference>
<dbReference type="PANTHER" id="PTHR30419:SF30">
    <property type="entry name" value="LYSR FAMILY TRANSCRIPTIONAL REGULATOR"/>
    <property type="match status" value="1"/>
</dbReference>
<dbReference type="InterPro" id="IPR036388">
    <property type="entry name" value="WH-like_DNA-bd_sf"/>
</dbReference>
<dbReference type="OrthoDB" id="8629427at2"/>
<dbReference type="Proteomes" id="UP000270342">
    <property type="component" value="Unassembled WGS sequence"/>
</dbReference>
<dbReference type="Pfam" id="PF00126">
    <property type="entry name" value="HTH_1"/>
    <property type="match status" value="1"/>
</dbReference>
<dbReference type="AlphaFoldDB" id="A0A494XHN7"/>
<evidence type="ECO:0000256" key="2">
    <source>
        <dbReference type="ARBA" id="ARBA00023015"/>
    </source>
</evidence>
<dbReference type="Pfam" id="PF03466">
    <property type="entry name" value="LysR_substrate"/>
    <property type="match status" value="1"/>
</dbReference>
<dbReference type="FunFam" id="1.10.10.10:FF:000001">
    <property type="entry name" value="LysR family transcriptional regulator"/>
    <property type="match status" value="1"/>
</dbReference>
<dbReference type="GO" id="GO:0003700">
    <property type="term" value="F:DNA-binding transcription factor activity"/>
    <property type="evidence" value="ECO:0007669"/>
    <property type="project" value="InterPro"/>
</dbReference>
<evidence type="ECO:0000256" key="1">
    <source>
        <dbReference type="ARBA" id="ARBA00009437"/>
    </source>
</evidence>
<reference evidence="6 7" key="1">
    <citation type="submission" date="2018-10" db="EMBL/GenBank/DDBJ databases">
        <title>Robbsia sp. DHC34, isolated from soil.</title>
        <authorList>
            <person name="Gao Z.-H."/>
            <person name="Qiu L.-H."/>
        </authorList>
    </citation>
    <scope>NUCLEOTIDE SEQUENCE [LARGE SCALE GENOMIC DNA]</scope>
    <source>
        <strain evidence="6 7">DHC34</strain>
    </source>
</reference>
<gene>
    <name evidence="6" type="ORF">D7S86_23140</name>
</gene>
<dbReference type="Gene3D" id="3.40.190.290">
    <property type="match status" value="1"/>
</dbReference>
<comment type="similarity">
    <text evidence="1">Belongs to the LysR transcriptional regulatory family.</text>
</comment>
<dbReference type="GO" id="GO:0005829">
    <property type="term" value="C:cytosol"/>
    <property type="evidence" value="ECO:0007669"/>
    <property type="project" value="TreeGrafter"/>
</dbReference>
<keyword evidence="4" id="KW-0804">Transcription</keyword>
<dbReference type="InterPro" id="IPR000847">
    <property type="entry name" value="LysR_HTH_N"/>
</dbReference>
<organism evidence="6 7">
    <name type="scientific">Pararobbsia silviterrae</name>
    <dbReference type="NCBI Taxonomy" id="1792498"/>
    <lineage>
        <taxon>Bacteria</taxon>
        <taxon>Pseudomonadati</taxon>
        <taxon>Pseudomonadota</taxon>
        <taxon>Betaproteobacteria</taxon>
        <taxon>Burkholderiales</taxon>
        <taxon>Burkholderiaceae</taxon>
        <taxon>Pararobbsia</taxon>
    </lineage>
</organism>
<dbReference type="InterPro" id="IPR005119">
    <property type="entry name" value="LysR_subst-bd"/>
</dbReference>
<proteinExistence type="inferred from homology"/>
<evidence type="ECO:0000259" key="5">
    <source>
        <dbReference type="PROSITE" id="PS50931"/>
    </source>
</evidence>
<evidence type="ECO:0000313" key="7">
    <source>
        <dbReference type="Proteomes" id="UP000270342"/>
    </source>
</evidence>
<dbReference type="PANTHER" id="PTHR30419">
    <property type="entry name" value="HTH-TYPE TRANSCRIPTIONAL REGULATOR YBHD"/>
    <property type="match status" value="1"/>
</dbReference>
<accession>A0A494XHN7</accession>
<evidence type="ECO:0000313" key="6">
    <source>
        <dbReference type="EMBL" id="RKP47053.1"/>
    </source>
</evidence>
<keyword evidence="3" id="KW-0238">DNA-binding</keyword>
<dbReference type="CDD" id="cd05466">
    <property type="entry name" value="PBP2_LTTR_substrate"/>
    <property type="match status" value="1"/>
</dbReference>
<protein>
    <submittedName>
        <fullName evidence="6">LysR family transcriptional regulator</fullName>
    </submittedName>
</protein>
<keyword evidence="7" id="KW-1185">Reference proteome</keyword>
<feature type="domain" description="HTH lysR-type" evidence="5">
    <location>
        <begin position="1"/>
        <end position="58"/>
    </location>
</feature>